<dbReference type="RefSeq" id="XP_040766972.1">
    <property type="nucleotide sequence ID" value="XM_040902876.1"/>
</dbReference>
<accession>A0A165FNG7</accession>
<sequence>MINGRKADNIGAETDTPTTTTIWRARRRDEDRSEYPSRLRIQKSRHTPVVHPPKMLGSKGNTNLRYSERRSKDSRNGPCTQRSGQRTSRGGFYCNRRRTRVLGRADPSPTSRAISGLQRAFPVGTDFGVPPWHPRSKQVMHPLTKVPSPCTRRMTNAIDTDDISG</sequence>
<dbReference type="InParanoid" id="A0A165FNG7"/>
<keyword evidence="3" id="KW-1185">Reference proteome</keyword>
<feature type="compositionally biased region" description="Polar residues" evidence="1">
    <location>
        <begin position="77"/>
        <end position="88"/>
    </location>
</feature>
<feature type="compositionally biased region" description="Basic and acidic residues" evidence="1">
    <location>
        <begin position="66"/>
        <end position="75"/>
    </location>
</feature>
<feature type="region of interest" description="Disordered" evidence="1">
    <location>
        <begin position="1"/>
        <end position="112"/>
    </location>
</feature>
<dbReference type="AlphaFoldDB" id="A0A165FNG7"/>
<name>A0A165FNG7_9APHY</name>
<dbReference type="Proteomes" id="UP000076871">
    <property type="component" value="Unassembled WGS sequence"/>
</dbReference>
<evidence type="ECO:0000313" key="3">
    <source>
        <dbReference type="Proteomes" id="UP000076871"/>
    </source>
</evidence>
<evidence type="ECO:0000256" key="1">
    <source>
        <dbReference type="SAM" id="MobiDB-lite"/>
    </source>
</evidence>
<reference evidence="2 3" key="1">
    <citation type="journal article" date="2016" name="Mol. Biol. Evol.">
        <title>Comparative Genomics of Early-Diverging Mushroom-Forming Fungi Provides Insights into the Origins of Lignocellulose Decay Capabilities.</title>
        <authorList>
            <person name="Nagy L.G."/>
            <person name="Riley R."/>
            <person name="Tritt A."/>
            <person name="Adam C."/>
            <person name="Daum C."/>
            <person name="Floudas D."/>
            <person name="Sun H."/>
            <person name="Yadav J.S."/>
            <person name="Pangilinan J."/>
            <person name="Larsson K.H."/>
            <person name="Matsuura K."/>
            <person name="Barry K."/>
            <person name="Labutti K."/>
            <person name="Kuo R."/>
            <person name="Ohm R.A."/>
            <person name="Bhattacharya S.S."/>
            <person name="Shirouzu T."/>
            <person name="Yoshinaga Y."/>
            <person name="Martin F.M."/>
            <person name="Grigoriev I.V."/>
            <person name="Hibbett D.S."/>
        </authorList>
    </citation>
    <scope>NUCLEOTIDE SEQUENCE [LARGE SCALE GENOMIC DNA]</scope>
    <source>
        <strain evidence="2 3">93-53</strain>
    </source>
</reference>
<gene>
    <name evidence="2" type="ORF">LAESUDRAFT_544696</name>
</gene>
<dbReference type="EMBL" id="KV427612">
    <property type="protein sequence ID" value="KZT09232.1"/>
    <property type="molecule type" value="Genomic_DNA"/>
</dbReference>
<organism evidence="2 3">
    <name type="scientific">Laetiporus sulphureus 93-53</name>
    <dbReference type="NCBI Taxonomy" id="1314785"/>
    <lineage>
        <taxon>Eukaryota</taxon>
        <taxon>Fungi</taxon>
        <taxon>Dikarya</taxon>
        <taxon>Basidiomycota</taxon>
        <taxon>Agaricomycotina</taxon>
        <taxon>Agaricomycetes</taxon>
        <taxon>Polyporales</taxon>
        <taxon>Laetiporus</taxon>
    </lineage>
</organism>
<dbReference type="GeneID" id="63819907"/>
<evidence type="ECO:0000313" key="2">
    <source>
        <dbReference type="EMBL" id="KZT09232.1"/>
    </source>
</evidence>
<proteinExistence type="predicted"/>
<feature type="compositionally biased region" description="Basic and acidic residues" evidence="1">
    <location>
        <begin position="27"/>
        <end position="37"/>
    </location>
</feature>
<protein>
    <submittedName>
        <fullName evidence="2">Uncharacterized protein</fullName>
    </submittedName>
</protein>